<protein>
    <submittedName>
        <fullName evidence="1">Alpha/beta-hydrolase</fullName>
    </submittedName>
</protein>
<proteinExistence type="predicted"/>
<accession>A0ACD3AU48</accession>
<gene>
    <name evidence="1" type="ORF">BDN72DRAFT_627128</name>
</gene>
<evidence type="ECO:0000313" key="2">
    <source>
        <dbReference type="Proteomes" id="UP000308600"/>
    </source>
</evidence>
<evidence type="ECO:0000313" key="1">
    <source>
        <dbReference type="EMBL" id="TFK69116.1"/>
    </source>
</evidence>
<dbReference type="Proteomes" id="UP000308600">
    <property type="component" value="Unassembled WGS sequence"/>
</dbReference>
<organism evidence="1 2">
    <name type="scientific">Pluteus cervinus</name>
    <dbReference type="NCBI Taxonomy" id="181527"/>
    <lineage>
        <taxon>Eukaryota</taxon>
        <taxon>Fungi</taxon>
        <taxon>Dikarya</taxon>
        <taxon>Basidiomycota</taxon>
        <taxon>Agaricomycotina</taxon>
        <taxon>Agaricomycetes</taxon>
        <taxon>Agaricomycetidae</taxon>
        <taxon>Agaricales</taxon>
        <taxon>Pluteineae</taxon>
        <taxon>Pluteaceae</taxon>
        <taxon>Pluteus</taxon>
    </lineage>
</organism>
<sequence length="302" mass="31714">MAPFSLVAIYSLVIALTAQAAPSLQSRQTALTILGDTQVAAFKPFADYAAASYCQSSKILNWNCGPHCTDNPAFQPVAAGGDGSDTQFWFVGFDPIEQTVVVSHQGTNPAAIVSLLTDINIVRQALDASLFPGIGDDIQVHSGFASAHAKTANDVLSAVQSTLSSNNVSTVTIVGHSLGAALALLDGVFLPLHLPDVNFSVIGYGTPRVGNEAFADYVDAHVNVSRVNNKEDPIPIMPGRLLGYSHPSGEKHIQDDETWIACPGQDNTDALCTTGDVTDILSGVLADHNGPYDGVSMKSPCH</sequence>
<name>A0ACD3AU48_9AGAR</name>
<dbReference type="EMBL" id="ML208337">
    <property type="protein sequence ID" value="TFK69116.1"/>
    <property type="molecule type" value="Genomic_DNA"/>
</dbReference>
<keyword evidence="2" id="KW-1185">Reference proteome</keyword>
<reference evidence="1 2" key="1">
    <citation type="journal article" date="2019" name="Nat. Ecol. Evol.">
        <title>Megaphylogeny resolves global patterns of mushroom evolution.</title>
        <authorList>
            <person name="Varga T."/>
            <person name="Krizsan K."/>
            <person name="Foldi C."/>
            <person name="Dima B."/>
            <person name="Sanchez-Garcia M."/>
            <person name="Sanchez-Ramirez S."/>
            <person name="Szollosi G.J."/>
            <person name="Szarkandi J.G."/>
            <person name="Papp V."/>
            <person name="Albert L."/>
            <person name="Andreopoulos W."/>
            <person name="Angelini C."/>
            <person name="Antonin V."/>
            <person name="Barry K.W."/>
            <person name="Bougher N.L."/>
            <person name="Buchanan P."/>
            <person name="Buyck B."/>
            <person name="Bense V."/>
            <person name="Catcheside P."/>
            <person name="Chovatia M."/>
            <person name="Cooper J."/>
            <person name="Damon W."/>
            <person name="Desjardin D."/>
            <person name="Finy P."/>
            <person name="Geml J."/>
            <person name="Haridas S."/>
            <person name="Hughes K."/>
            <person name="Justo A."/>
            <person name="Karasinski D."/>
            <person name="Kautmanova I."/>
            <person name="Kiss B."/>
            <person name="Kocsube S."/>
            <person name="Kotiranta H."/>
            <person name="LaButti K.M."/>
            <person name="Lechner B.E."/>
            <person name="Liimatainen K."/>
            <person name="Lipzen A."/>
            <person name="Lukacs Z."/>
            <person name="Mihaltcheva S."/>
            <person name="Morgado L.N."/>
            <person name="Niskanen T."/>
            <person name="Noordeloos M.E."/>
            <person name="Ohm R.A."/>
            <person name="Ortiz-Santana B."/>
            <person name="Ovrebo C."/>
            <person name="Racz N."/>
            <person name="Riley R."/>
            <person name="Savchenko A."/>
            <person name="Shiryaev A."/>
            <person name="Soop K."/>
            <person name="Spirin V."/>
            <person name="Szebenyi C."/>
            <person name="Tomsovsky M."/>
            <person name="Tulloss R.E."/>
            <person name="Uehling J."/>
            <person name="Grigoriev I.V."/>
            <person name="Vagvolgyi C."/>
            <person name="Papp T."/>
            <person name="Martin F.M."/>
            <person name="Miettinen O."/>
            <person name="Hibbett D.S."/>
            <person name="Nagy L.G."/>
        </authorList>
    </citation>
    <scope>NUCLEOTIDE SEQUENCE [LARGE SCALE GENOMIC DNA]</scope>
    <source>
        <strain evidence="1 2">NL-1719</strain>
    </source>
</reference>